<dbReference type="EMBL" id="LVLJ01001228">
    <property type="protein sequence ID" value="OAE30881.1"/>
    <property type="molecule type" value="Genomic_DNA"/>
</dbReference>
<proteinExistence type="inferred from homology"/>
<reference evidence="5" key="1">
    <citation type="submission" date="2016-03" db="EMBL/GenBank/DDBJ databases">
        <title>Mechanisms controlling the formation of the plant cell surface in tip-growing cells are functionally conserved among land plants.</title>
        <authorList>
            <person name="Honkanen S."/>
            <person name="Jones V.A."/>
            <person name="Morieri G."/>
            <person name="Champion C."/>
            <person name="Hetherington A.J."/>
            <person name="Kelly S."/>
            <person name="Saint-Marcoux D."/>
            <person name="Proust H."/>
            <person name="Prescott H."/>
            <person name="Dolan L."/>
        </authorList>
    </citation>
    <scope>NUCLEOTIDE SEQUENCE [LARGE SCALE GENOMIC DNA]</scope>
    <source>
        <tissue evidence="5">Whole gametophyte</tissue>
    </source>
</reference>
<comment type="caution">
    <text evidence="5">The sequence shown here is derived from an EMBL/GenBank/DDBJ whole genome shotgun (WGS) entry which is preliminary data.</text>
</comment>
<dbReference type="Gene3D" id="1.20.58.2220">
    <property type="entry name" value="Formin, FH2 domain"/>
    <property type="match status" value="3"/>
</dbReference>
<protein>
    <recommendedName>
        <fullName evidence="4">FH2 domain-containing protein</fullName>
    </recommendedName>
</protein>
<accession>A0A176WE53</accession>
<evidence type="ECO:0000256" key="3">
    <source>
        <dbReference type="SAM" id="MobiDB-lite"/>
    </source>
</evidence>
<keyword evidence="6" id="KW-1185">Reference proteome</keyword>
<dbReference type="InterPro" id="IPR042201">
    <property type="entry name" value="FH2_Formin_sf"/>
</dbReference>
<evidence type="ECO:0000256" key="2">
    <source>
        <dbReference type="SAM" id="Coils"/>
    </source>
</evidence>
<feature type="region of interest" description="Disordered" evidence="3">
    <location>
        <begin position="302"/>
        <end position="330"/>
    </location>
</feature>
<evidence type="ECO:0000313" key="6">
    <source>
        <dbReference type="Proteomes" id="UP000077202"/>
    </source>
</evidence>
<evidence type="ECO:0000259" key="4">
    <source>
        <dbReference type="Pfam" id="PF02181"/>
    </source>
</evidence>
<evidence type="ECO:0000313" key="5">
    <source>
        <dbReference type="EMBL" id="OAE30881.1"/>
    </source>
</evidence>
<dbReference type="Pfam" id="PF02181">
    <property type="entry name" value="FH2"/>
    <property type="match status" value="2"/>
</dbReference>
<dbReference type="PANTHER" id="PTHR45733:SF7">
    <property type="entry name" value="C2 TENSIN-TYPE DOMAIN-CONTAINING PROTEIN"/>
    <property type="match status" value="1"/>
</dbReference>
<evidence type="ECO:0000256" key="1">
    <source>
        <dbReference type="ARBA" id="ARBA00006468"/>
    </source>
</evidence>
<sequence>MIMTTMPVLQSYCGLRPSFVPRVEEERLIKGEKDGGGQAGPENQPYIQHEEFTGFQPLEVLWRQDEVTESSTRSRPIEDHKNFIYQPQESRLRSQKLQERMMAQGCLPPLPGLRHGTKTSMKCSVEEILAAFTSHDVSSLEEEALDNVLKLFPTSDQMGRFGDCAMDPKISRAVAELYVQMIHIPFADQILENVHFKLNFRDRVSQLSKDLLLLSRVCRDAMRSAKLRWVLDMIPTSHVHKDWASHPHAPRPEPSIRFQVLPHPGHKLWPISPPLPPTPPPSPTPSHLNLLHFHSREVASHAAAAAAQGEEDAEQQTKIAYPRPSTQLPPASRADVLWNMQHVEVNERCPHYSWLGHDNVDRRSTSPEVYQACDMDSKQGCSSLPSPSPPPSPPLPSPLSWVSSHKWQHSGVEKLKTAEEEHRAKSRRIEYGYEKLRAAGNKQSSVMLELCRNLSRESADLMDFSIDSEIPCLKDAVGSEVRSWRSHQKEFLQLRAEFDEAFVLWKHPIRDCVEKKSTQEMMDAFFAEGEQDLQNLSLFLFQVESSTRNLLFRLEADSYRRRKGYLDDDEPIVAIFLNFVECFKTTAAEIQLEKQRALQLPKVNLLDSIFTSDDPTTDANHLKTFLSLCPSKNELDVFKNLVQEEGGADSAQDKLAALLNTPNIHGKLKLLSIKKNLPAQCQKLRFQLRNLMKAADEIVLSVEFHSVLKLAFLLWCTPESADFHGEDEIDQAVAWTGSNPSEIQTKRITFLYDLHDKLLLRLVKYIAEKYPELLEFHKTLPHLESGNETAGNLATIADEIRALLKNLDDMESELSHLRREVESWELTEGASTLSRWMSFLLDAEAEYESVLRAWQDARHSTNGLHDFLQRNSWFQVEYGMSAIHSFVMRFQQAALTLACEVQEASQLQQLQAEGERKTGGEAVDQDHGLKKEERRSEVAQADEKE</sequence>
<feature type="coiled-coil region" evidence="2">
    <location>
        <begin position="793"/>
        <end position="827"/>
    </location>
</feature>
<feature type="domain" description="FH2" evidence="4">
    <location>
        <begin position="596"/>
        <end position="710"/>
    </location>
</feature>
<feature type="compositionally biased region" description="Pro residues" evidence="3">
    <location>
        <begin position="386"/>
        <end position="397"/>
    </location>
</feature>
<feature type="region of interest" description="Disordered" evidence="3">
    <location>
        <begin position="910"/>
        <end position="945"/>
    </location>
</feature>
<dbReference type="PANTHER" id="PTHR45733">
    <property type="entry name" value="FORMIN-J"/>
    <property type="match status" value="1"/>
</dbReference>
<dbReference type="AlphaFoldDB" id="A0A176WE53"/>
<organism evidence="5 6">
    <name type="scientific">Marchantia polymorpha subsp. ruderalis</name>
    <dbReference type="NCBI Taxonomy" id="1480154"/>
    <lineage>
        <taxon>Eukaryota</taxon>
        <taxon>Viridiplantae</taxon>
        <taxon>Streptophyta</taxon>
        <taxon>Embryophyta</taxon>
        <taxon>Marchantiophyta</taxon>
        <taxon>Marchantiopsida</taxon>
        <taxon>Marchantiidae</taxon>
        <taxon>Marchantiales</taxon>
        <taxon>Marchantiaceae</taxon>
        <taxon>Marchantia</taxon>
    </lineage>
</organism>
<gene>
    <name evidence="5" type="ORF">AXG93_3943s1120</name>
</gene>
<dbReference type="InterPro" id="IPR015425">
    <property type="entry name" value="FH2_Formin"/>
</dbReference>
<comment type="similarity">
    <text evidence="1">Belongs to the formin-like family. Class-II subfamily.</text>
</comment>
<dbReference type="SUPFAM" id="SSF101447">
    <property type="entry name" value="Formin homology 2 domain (FH2 domain)"/>
    <property type="match status" value="3"/>
</dbReference>
<feature type="compositionally biased region" description="Basic and acidic residues" evidence="3">
    <location>
        <begin position="913"/>
        <end position="945"/>
    </location>
</feature>
<keyword evidence="2" id="KW-0175">Coiled coil</keyword>
<feature type="region of interest" description="Disordered" evidence="3">
    <location>
        <begin position="376"/>
        <end position="402"/>
    </location>
</feature>
<name>A0A176WE53_MARPO</name>
<feature type="domain" description="FH2" evidence="4">
    <location>
        <begin position="120"/>
        <end position="234"/>
    </location>
</feature>
<dbReference type="InterPro" id="IPR051144">
    <property type="entry name" value="Formin_homology_domain"/>
</dbReference>
<dbReference type="Proteomes" id="UP000077202">
    <property type="component" value="Unassembled WGS sequence"/>
</dbReference>